<dbReference type="Gene3D" id="3.30.559.30">
    <property type="entry name" value="Nonribosomal peptide synthetase, condensation domain"/>
    <property type="match status" value="1"/>
</dbReference>
<dbReference type="InterPro" id="IPR001242">
    <property type="entry name" value="Condensation_dom"/>
</dbReference>
<dbReference type="Gene3D" id="3.30.559.10">
    <property type="entry name" value="Chloramphenicol acetyltransferase-like domain"/>
    <property type="match status" value="1"/>
</dbReference>
<dbReference type="InterPro" id="IPR023213">
    <property type="entry name" value="CAT-like_dom_sf"/>
</dbReference>
<feature type="domain" description="Condensation" evidence="1">
    <location>
        <begin position="11"/>
        <end position="360"/>
    </location>
</feature>
<name>A0ABU6K8K4_9RHOO</name>
<keyword evidence="3" id="KW-1185">Reference proteome</keyword>
<dbReference type="EMBL" id="JAYXHS010000005">
    <property type="protein sequence ID" value="MEC5388218.1"/>
    <property type="molecule type" value="Genomic_DNA"/>
</dbReference>
<reference evidence="2 3" key="1">
    <citation type="submission" date="2024-01" db="EMBL/GenBank/DDBJ databases">
        <title>Uliginosibacterium soil sp. nov.</title>
        <authorList>
            <person name="Lv Y."/>
        </authorList>
    </citation>
    <scope>NUCLEOTIDE SEQUENCE [LARGE SCALE GENOMIC DNA]</scope>
    <source>
        <strain evidence="2 3">H3</strain>
    </source>
</reference>
<dbReference type="Proteomes" id="UP001331561">
    <property type="component" value="Unassembled WGS sequence"/>
</dbReference>
<dbReference type="RefSeq" id="WP_327601192.1">
    <property type="nucleotide sequence ID" value="NZ_JAYXHS010000005.1"/>
</dbReference>
<proteinExistence type="predicted"/>
<comment type="caution">
    <text evidence="2">The sequence shown here is derived from an EMBL/GenBank/DDBJ whole genome shotgun (WGS) entry which is preliminary data.</text>
</comment>
<organism evidence="2 3">
    <name type="scientific">Uliginosibacterium silvisoli</name>
    <dbReference type="NCBI Taxonomy" id="3114758"/>
    <lineage>
        <taxon>Bacteria</taxon>
        <taxon>Pseudomonadati</taxon>
        <taxon>Pseudomonadota</taxon>
        <taxon>Betaproteobacteria</taxon>
        <taxon>Rhodocyclales</taxon>
        <taxon>Zoogloeaceae</taxon>
        <taxon>Uliginosibacterium</taxon>
    </lineage>
</organism>
<evidence type="ECO:0000259" key="1">
    <source>
        <dbReference type="Pfam" id="PF00668"/>
    </source>
</evidence>
<dbReference type="PANTHER" id="PTHR45527:SF1">
    <property type="entry name" value="FATTY ACID SYNTHASE"/>
    <property type="match status" value="1"/>
</dbReference>
<sequence length="454" mass="50631">MLRLEHHDDCRLLSFQEEQAVRWLMNSHGRASNVNAAISFAGEISPLLLLQCVEAACKTYDGPRTRFRPDAQGRLVRHIMPIDACPIEFIVLQHGDAIGDPAVSAEVAAFCDKPFAFEYENWLRVLLIHTREGSSVIAMSMPHVIADATSIRLMISSVWRDYGLLAQGAKPVPRQPRYKLVDFVASQRAWAATPDFSARLHRLIDCTTSGIAQARRELPSGYASSALQVRPSIAVSQKLPQALCDGLHRISRQTQTSLHTVLMSGAMLALSSLFQRRHLCIRLPFSNRAHQGADDIVGFLANDVPMPFAIEEGQDCRSLIRRVQRDTFSMMRFGAVPWAVVKAHIQEASIRNPFEDYLINVFPALDDIAAEGPYRARPFPMRFAGFTSNDLKVWMQTVNGQVGLSLRVGAEDRQRAEELYMPEVIRVISAMVEWPDECVGRILDASGVSASEAH</sequence>
<gene>
    <name evidence="2" type="ORF">VVD49_20960</name>
</gene>
<dbReference type="Pfam" id="PF00668">
    <property type="entry name" value="Condensation"/>
    <property type="match status" value="1"/>
</dbReference>
<protein>
    <submittedName>
        <fullName evidence="2">Condensation domain-containing protein</fullName>
    </submittedName>
</protein>
<dbReference type="SUPFAM" id="SSF52777">
    <property type="entry name" value="CoA-dependent acyltransferases"/>
    <property type="match status" value="2"/>
</dbReference>
<evidence type="ECO:0000313" key="2">
    <source>
        <dbReference type="EMBL" id="MEC5388218.1"/>
    </source>
</evidence>
<dbReference type="PANTHER" id="PTHR45527">
    <property type="entry name" value="NONRIBOSOMAL PEPTIDE SYNTHETASE"/>
    <property type="match status" value="1"/>
</dbReference>
<evidence type="ECO:0000313" key="3">
    <source>
        <dbReference type="Proteomes" id="UP001331561"/>
    </source>
</evidence>
<accession>A0ABU6K8K4</accession>